<protein>
    <submittedName>
        <fullName evidence="2">Uncharacterized protein</fullName>
    </submittedName>
</protein>
<feature type="transmembrane region" description="Helical" evidence="1">
    <location>
        <begin position="261"/>
        <end position="283"/>
    </location>
</feature>
<comment type="caution">
    <text evidence="2">The sequence shown here is derived from an EMBL/GenBank/DDBJ whole genome shotgun (WGS) entry which is preliminary data.</text>
</comment>
<proteinExistence type="predicted"/>
<accession>A0AAD4SJH1</accession>
<keyword evidence="1" id="KW-0812">Transmembrane</keyword>
<dbReference type="EMBL" id="JAJJMB010010439">
    <property type="protein sequence ID" value="KAI3908798.1"/>
    <property type="molecule type" value="Genomic_DNA"/>
</dbReference>
<reference evidence="2" key="1">
    <citation type="submission" date="2022-04" db="EMBL/GenBank/DDBJ databases">
        <title>A functionally conserved STORR gene fusion in Papaver species that diverged 16.8 million years ago.</title>
        <authorList>
            <person name="Catania T."/>
        </authorList>
    </citation>
    <scope>NUCLEOTIDE SEQUENCE</scope>
    <source>
        <strain evidence="2">S-188037</strain>
    </source>
</reference>
<dbReference type="Proteomes" id="UP001202328">
    <property type="component" value="Unassembled WGS sequence"/>
</dbReference>
<organism evidence="2 4">
    <name type="scientific">Papaver atlanticum</name>
    <dbReference type="NCBI Taxonomy" id="357466"/>
    <lineage>
        <taxon>Eukaryota</taxon>
        <taxon>Viridiplantae</taxon>
        <taxon>Streptophyta</taxon>
        <taxon>Embryophyta</taxon>
        <taxon>Tracheophyta</taxon>
        <taxon>Spermatophyta</taxon>
        <taxon>Magnoliopsida</taxon>
        <taxon>Ranunculales</taxon>
        <taxon>Papaveraceae</taxon>
        <taxon>Papaveroideae</taxon>
        <taxon>Papaver</taxon>
    </lineage>
</organism>
<feature type="transmembrane region" description="Helical" evidence="1">
    <location>
        <begin position="295"/>
        <end position="317"/>
    </location>
</feature>
<feature type="transmembrane region" description="Helical" evidence="1">
    <location>
        <begin position="235"/>
        <end position="255"/>
    </location>
</feature>
<sequence length="415" mass="47117">MHGRKRSSFGRWAMFYFTVPRQCLFIEAVLIIKSVVETAELSMLLTYYLGEIWNEKMIVTVASWIIILERRSNIVSIVATSIKNRIGCSTAAIISCSSYTAGIILLLQATISWDSELSTYIFSRAQQILSNYHHTSWEVRNMLFDYHQTSKCVRKIFSDYQQTSWGFTLSFGDILSSVRKMFDYHNLYLGLVLLGLGKAGFSSSCIEDCLENQLAKAQISKEDDMKRDNVIRKMIALAKCQIIGFTVGSFLSAVLNNDDWVTFFQISAFIMGHALLFLLFSIVAELDIDRKEVKYLQNGLLLSALLLIFCFTLPISFKYWNNMSSVVNGGDYQAQNQVVNLTNQCAADSWSTPTRIRLYAVKPAPIRVEGTSTTTLKPLVQHYTKEFNIDAPASSSTTSFSRNPMNIHEYQFRPT</sequence>
<dbReference type="AlphaFoldDB" id="A0AAD4SJH1"/>
<keyword evidence="1" id="KW-1133">Transmembrane helix</keyword>
<keyword evidence="1" id="KW-0472">Membrane</keyword>
<evidence type="ECO:0000313" key="2">
    <source>
        <dbReference type="EMBL" id="KAI3908798.1"/>
    </source>
</evidence>
<gene>
    <name evidence="3" type="ORF">MKW98_011856</name>
    <name evidence="2" type="ORF">MKW98_029348</name>
</gene>
<evidence type="ECO:0000256" key="1">
    <source>
        <dbReference type="SAM" id="Phobius"/>
    </source>
</evidence>
<evidence type="ECO:0000313" key="4">
    <source>
        <dbReference type="Proteomes" id="UP001202328"/>
    </source>
</evidence>
<name>A0AAD4SJH1_9MAGN</name>
<dbReference type="EMBL" id="JAJJMB010002378">
    <property type="protein sequence ID" value="KAI3951801.1"/>
    <property type="molecule type" value="Genomic_DNA"/>
</dbReference>
<keyword evidence="4" id="KW-1185">Reference proteome</keyword>
<evidence type="ECO:0000313" key="3">
    <source>
        <dbReference type="EMBL" id="KAI3951801.1"/>
    </source>
</evidence>